<dbReference type="AlphaFoldDB" id="A0A1X2IPE4"/>
<evidence type="ECO:0000256" key="1">
    <source>
        <dbReference type="SAM" id="Phobius"/>
    </source>
</evidence>
<comment type="caution">
    <text evidence="2">The sequence shown here is derived from an EMBL/GenBank/DDBJ whole genome shotgun (WGS) entry which is preliminary data.</text>
</comment>
<accession>A0A1X2IPE4</accession>
<evidence type="ECO:0000313" key="2">
    <source>
        <dbReference type="EMBL" id="ORZ19908.1"/>
    </source>
</evidence>
<keyword evidence="1" id="KW-1133">Transmembrane helix</keyword>
<proteinExistence type="predicted"/>
<keyword evidence="1" id="KW-0812">Transmembrane</keyword>
<sequence length="74" mass="8676">MLPILNDNSQFYGMITNLMMMLIVAKKKKIKMEGAMGKKNNDHRNPTVMRATTKYISNSAHVNIYFRPFLIFFF</sequence>
<gene>
    <name evidence="2" type="ORF">BCR42DRAFT_226114</name>
</gene>
<reference evidence="2 3" key="1">
    <citation type="submission" date="2016-07" db="EMBL/GenBank/DDBJ databases">
        <title>Pervasive Adenine N6-methylation of Active Genes in Fungi.</title>
        <authorList>
            <consortium name="DOE Joint Genome Institute"/>
            <person name="Mondo S.J."/>
            <person name="Dannebaum R.O."/>
            <person name="Kuo R.C."/>
            <person name="Labutti K."/>
            <person name="Haridas S."/>
            <person name="Kuo A."/>
            <person name="Salamov A."/>
            <person name="Ahrendt S.R."/>
            <person name="Lipzen A."/>
            <person name="Sullivan W."/>
            <person name="Andreopoulos W.B."/>
            <person name="Clum A."/>
            <person name="Lindquist E."/>
            <person name="Daum C."/>
            <person name="Ramamoorthy G.K."/>
            <person name="Gryganskyi A."/>
            <person name="Culley D."/>
            <person name="Magnuson J.K."/>
            <person name="James T.Y."/>
            <person name="O'Malley M.A."/>
            <person name="Stajich J.E."/>
            <person name="Spatafora J.W."/>
            <person name="Visel A."/>
            <person name="Grigoriev I.V."/>
        </authorList>
    </citation>
    <scope>NUCLEOTIDE SEQUENCE [LARGE SCALE GENOMIC DNA]</scope>
    <source>
        <strain evidence="2 3">NRRL 1336</strain>
    </source>
</reference>
<feature type="transmembrane region" description="Helical" evidence="1">
    <location>
        <begin position="12"/>
        <end position="28"/>
    </location>
</feature>
<keyword evidence="1" id="KW-0472">Membrane</keyword>
<dbReference type="EMBL" id="MCGE01000007">
    <property type="protein sequence ID" value="ORZ19908.1"/>
    <property type="molecule type" value="Genomic_DNA"/>
</dbReference>
<organism evidence="2 3">
    <name type="scientific">Absidia repens</name>
    <dbReference type="NCBI Taxonomy" id="90262"/>
    <lineage>
        <taxon>Eukaryota</taxon>
        <taxon>Fungi</taxon>
        <taxon>Fungi incertae sedis</taxon>
        <taxon>Mucoromycota</taxon>
        <taxon>Mucoromycotina</taxon>
        <taxon>Mucoromycetes</taxon>
        <taxon>Mucorales</taxon>
        <taxon>Cunninghamellaceae</taxon>
        <taxon>Absidia</taxon>
    </lineage>
</organism>
<dbReference type="Proteomes" id="UP000193560">
    <property type="component" value="Unassembled WGS sequence"/>
</dbReference>
<keyword evidence="3" id="KW-1185">Reference proteome</keyword>
<name>A0A1X2IPE4_9FUNG</name>
<protein>
    <submittedName>
        <fullName evidence="2">Uncharacterized protein</fullName>
    </submittedName>
</protein>
<evidence type="ECO:0000313" key="3">
    <source>
        <dbReference type="Proteomes" id="UP000193560"/>
    </source>
</evidence>